<reference evidence="3" key="1">
    <citation type="submission" date="2017-09" db="EMBL/GenBank/DDBJ databases">
        <title>Yangia sp. SAOS 153D whole genome sequencing.</title>
        <authorList>
            <person name="Verma A."/>
            <person name="Krishnamurthi S."/>
        </authorList>
    </citation>
    <scope>NUCLEOTIDE SEQUENCE [LARGE SCALE GENOMIC DNA]</scope>
    <source>
        <strain evidence="3">SAOS 153D</strain>
    </source>
</reference>
<dbReference type="PANTHER" id="PTHR42759">
    <property type="entry name" value="MOXR FAMILY PROTEIN"/>
    <property type="match status" value="1"/>
</dbReference>
<sequence length="317" mass="35101">MAQPERPADFRLPMQERPLFEDEEVLSLQSRALAYLAADVPVHLRGPAGMGKTTLALRIAERLGRPVSFLTGDRWLTREDLVGREIGRSSRQTVDAYVSRVRRTETQERSDWRDAILADAMRLGHTLVYDEFTRAPPHANAVLLPVLEERVLVFHDARAGRQRLEAHPDFRMLLTSNPHEYVGVEHPPDALIDRVVTFDLDDMSAETECGIVAARTGLDSTMAAQLVALVRSLRRILPGTPASLRTALLLGRLLAAQKVRVDARDSRFVQICVDVLRSRSMCGSIQAEGFETALKTALDGLRGGDTSSCETAIQVAS</sequence>
<keyword evidence="4" id="KW-1185">Reference proteome</keyword>
<dbReference type="Proteomes" id="UP000217448">
    <property type="component" value="Unassembled WGS sequence"/>
</dbReference>
<feature type="domain" description="AAA+ ATPase" evidence="1">
    <location>
        <begin position="38"/>
        <end position="202"/>
    </location>
</feature>
<dbReference type="InterPro" id="IPR050764">
    <property type="entry name" value="CbbQ/NirQ/NorQ/GpvN"/>
</dbReference>
<evidence type="ECO:0000259" key="1">
    <source>
        <dbReference type="SMART" id="SM00382"/>
    </source>
</evidence>
<evidence type="ECO:0000313" key="4">
    <source>
        <dbReference type="Proteomes" id="UP000217448"/>
    </source>
</evidence>
<gene>
    <name evidence="2" type="ORF">CLG85_023665</name>
    <name evidence="3" type="ORF">CLG85_02665</name>
</gene>
<dbReference type="SUPFAM" id="SSF52540">
    <property type="entry name" value="P-loop containing nucleoside triphosphate hydrolases"/>
    <property type="match status" value="1"/>
</dbReference>
<dbReference type="AlphaFoldDB" id="A0A2A3K0Q6"/>
<dbReference type="PANTHER" id="PTHR42759:SF1">
    <property type="entry name" value="MAGNESIUM-CHELATASE SUBUNIT CHLD"/>
    <property type="match status" value="1"/>
</dbReference>
<dbReference type="InterPro" id="IPR003593">
    <property type="entry name" value="AAA+_ATPase"/>
</dbReference>
<reference evidence="2" key="3">
    <citation type="submission" date="2024-05" db="EMBL/GenBank/DDBJ databases">
        <title>Yangia mangrovi SAOS 153D genome.</title>
        <authorList>
            <person name="Verma A."/>
            <person name="Pal Y."/>
            <person name="Sundharam S."/>
            <person name="Bisht B."/>
            <person name="Srinivasan K."/>
        </authorList>
    </citation>
    <scope>NUCLEOTIDE SEQUENCE</scope>
    <source>
        <strain evidence="2">SAOS 153D</strain>
    </source>
</reference>
<evidence type="ECO:0000313" key="2">
    <source>
        <dbReference type="EMBL" id="MCT4373128.1"/>
    </source>
</evidence>
<dbReference type="EMBL" id="NTHN01000027">
    <property type="protein sequence ID" value="PBD20677.1"/>
    <property type="molecule type" value="Genomic_DNA"/>
</dbReference>
<dbReference type="SMART" id="SM00382">
    <property type="entry name" value="AAA"/>
    <property type="match status" value="1"/>
</dbReference>
<dbReference type="GO" id="GO:0005524">
    <property type="term" value="F:ATP binding"/>
    <property type="evidence" value="ECO:0007669"/>
    <property type="project" value="InterPro"/>
</dbReference>
<dbReference type="InterPro" id="IPR027417">
    <property type="entry name" value="P-loop_NTPase"/>
</dbReference>
<dbReference type="GO" id="GO:0016887">
    <property type="term" value="F:ATP hydrolysis activity"/>
    <property type="evidence" value="ECO:0007669"/>
    <property type="project" value="InterPro"/>
</dbReference>
<dbReference type="EMBL" id="NTHN02000070">
    <property type="protein sequence ID" value="MCT4373128.1"/>
    <property type="molecule type" value="Genomic_DNA"/>
</dbReference>
<accession>A0A2A3K0Q6</accession>
<name>A0A2A3K0Q6_9RHOB</name>
<dbReference type="Gene3D" id="3.40.50.300">
    <property type="entry name" value="P-loop containing nucleotide triphosphate hydrolases"/>
    <property type="match status" value="1"/>
</dbReference>
<dbReference type="RefSeq" id="WP_095880863.1">
    <property type="nucleotide sequence ID" value="NZ_NTHN02000070.1"/>
</dbReference>
<organism evidence="3">
    <name type="scientific">Alloyangia mangrovi</name>
    <dbReference type="NCBI Taxonomy" id="1779329"/>
    <lineage>
        <taxon>Bacteria</taxon>
        <taxon>Pseudomonadati</taxon>
        <taxon>Pseudomonadota</taxon>
        <taxon>Alphaproteobacteria</taxon>
        <taxon>Rhodobacterales</taxon>
        <taxon>Roseobacteraceae</taxon>
        <taxon>Alloyangia</taxon>
    </lineage>
</organism>
<dbReference type="CDD" id="cd00009">
    <property type="entry name" value="AAA"/>
    <property type="match status" value="1"/>
</dbReference>
<proteinExistence type="predicted"/>
<dbReference type="Pfam" id="PF07728">
    <property type="entry name" value="AAA_5"/>
    <property type="match status" value="1"/>
</dbReference>
<reference evidence="4" key="2">
    <citation type="submission" date="2023-07" db="EMBL/GenBank/DDBJ databases">
        <title>Yangia mangrovi SAOS 153D genome.</title>
        <authorList>
            <person name="Verma A."/>
            <person name="Pal Y."/>
            <person name="Sundharam S."/>
            <person name="Bisht B."/>
            <person name="Srinivasan K."/>
        </authorList>
    </citation>
    <scope>NUCLEOTIDE SEQUENCE [LARGE SCALE GENOMIC DNA]</scope>
    <source>
        <strain evidence="4">SAOS 153D</strain>
    </source>
</reference>
<evidence type="ECO:0000313" key="3">
    <source>
        <dbReference type="EMBL" id="PBD20677.1"/>
    </source>
</evidence>
<comment type="caution">
    <text evidence="3">The sequence shown here is derived from an EMBL/GenBank/DDBJ whole genome shotgun (WGS) entry which is preliminary data.</text>
</comment>
<dbReference type="InterPro" id="IPR011704">
    <property type="entry name" value="ATPase_dyneun-rel_AAA"/>
</dbReference>
<protein>
    <submittedName>
        <fullName evidence="2">AAA family ATPase</fullName>
    </submittedName>
</protein>
<dbReference type="OrthoDB" id="9808317at2"/>